<dbReference type="GO" id="GO:0017108">
    <property type="term" value="F:5'-flap endonuclease activity"/>
    <property type="evidence" value="ECO:0007669"/>
    <property type="project" value="TreeGrafter"/>
</dbReference>
<dbReference type="InterPro" id="IPR029060">
    <property type="entry name" value="PIN-like_dom_sf"/>
</dbReference>
<feature type="compositionally biased region" description="Low complexity" evidence="3">
    <location>
        <begin position="800"/>
        <end position="813"/>
    </location>
</feature>
<dbReference type="Pfam" id="PF00752">
    <property type="entry name" value="XPG_N"/>
    <property type="match status" value="1"/>
</dbReference>
<evidence type="ECO:0008006" key="8">
    <source>
        <dbReference type="Google" id="ProtNLM"/>
    </source>
</evidence>
<proteinExistence type="predicted"/>
<feature type="compositionally biased region" description="Low complexity" evidence="3">
    <location>
        <begin position="605"/>
        <end position="615"/>
    </location>
</feature>
<gene>
    <name evidence="6" type="ORF">B2J93_6179</name>
</gene>
<dbReference type="SMART" id="SM00485">
    <property type="entry name" value="XPGN"/>
    <property type="match status" value="1"/>
</dbReference>
<evidence type="ECO:0000256" key="2">
    <source>
        <dbReference type="ARBA" id="ARBA00022801"/>
    </source>
</evidence>
<dbReference type="InterPro" id="IPR037316">
    <property type="entry name" value="Yen1_H3TH"/>
</dbReference>
<dbReference type="Proteomes" id="UP000242519">
    <property type="component" value="Unassembled WGS sequence"/>
</dbReference>
<feature type="compositionally biased region" description="Low complexity" evidence="3">
    <location>
        <begin position="701"/>
        <end position="715"/>
    </location>
</feature>
<keyword evidence="2" id="KW-0378">Hydrolase</keyword>
<evidence type="ECO:0000313" key="6">
    <source>
        <dbReference type="EMBL" id="OWP07400.1"/>
    </source>
</evidence>
<dbReference type="CDD" id="cd09906">
    <property type="entry name" value="H3TH_YEN1"/>
    <property type="match status" value="1"/>
</dbReference>
<protein>
    <recommendedName>
        <fullName evidence="8">XPG-I domain-containing protein</fullName>
    </recommendedName>
</protein>
<dbReference type="STRING" id="503106.A0A218ZIB1"/>
<sequence length="902" mass="99061">MGIPGIYEEIGRGERISLSKLAIDKFEETGRPFRIAIDISIWQFQIQSGQGGSNPAIRTLYYRLVRLLSLAIQPLFVFDGPKKPKVKRNKKVSHSGASGADKSTKQLLNLFGFPYHSAPGEAEAECALLQRHGIVDAVLSEDVDTLMFGSGITLRDWSAEGSRGNGPPTHVSLFDAKKTKEGKSGLDREGMILVALLSGGDYDTEGLPRFGIKAACEAARADFGKSLCRLSKSDEDGLAAWRKNLTDEIQTNKSKFFRTKKSLTIPDTFPSQDVLSLYTHPVVSSASKIEKLKEDIIWDGDVDVPELREYVKDEFDWTNIEGARKFIRNLAPALLVKQLLKRANRRDSGYGDILLTQMNEMEYVRSICGRRRHESADGMVELRVVFHPMDIVKLNLDNEYDDSADYGRDGLAPANDEDQIEAYVSGEEAVAVSGKRAQSQYDPTKPDRTWIPETILKVSLPLKVEDYEAAERIKKMPKVKALRASTKTKVTNGGMPSGAIDKFMRVSKTRDGFEDSMVPKPLSKTVAASQPMLPPIYLAPALERYSASQLDVQSSFATTTSHIRPPESSARPRTDALSSRAPSMPRAKSKATASIKPKPNANPWSLSSKTTTSSKANPTITKLISAQTSKATGSCQQAISIDSSPLAPPTRSVPSRSNSRKHLHSPSPPSSPPLHSPTLGLPDSVTICRGSKSRSHAGHISTPSKTPSYSPSRSSPHNKVSPNSYVSPSHTSYGYEDPEQPSPEPVARRLSFSCSLSQENGGGVRLSSGSRSEVEWEEELPSINDLLSPGPSSSHIRRNTTPSFGATSTTTYTMQKENVVISLDSSPEPPAGYPFRKEDKSEYKSKSKEKGKKGKKYIMLRESLAGAWQEVDERDLHADQARGKRRAGYRMSEVEVLDLSQE</sequence>
<dbReference type="InParanoid" id="A0A218ZIB1"/>
<dbReference type="Pfam" id="PF00867">
    <property type="entry name" value="XPG_I"/>
    <property type="match status" value="1"/>
</dbReference>
<keyword evidence="7" id="KW-1185">Reference proteome</keyword>
<dbReference type="Gene3D" id="3.40.50.1010">
    <property type="entry name" value="5'-nuclease"/>
    <property type="match status" value="2"/>
</dbReference>
<feature type="compositionally biased region" description="Polar residues" evidence="3">
    <location>
        <begin position="717"/>
        <end position="732"/>
    </location>
</feature>
<feature type="region of interest" description="Disordered" evidence="3">
    <location>
        <begin position="556"/>
        <end position="618"/>
    </location>
</feature>
<dbReference type="GO" id="GO:0008821">
    <property type="term" value="F:crossover junction DNA endonuclease activity"/>
    <property type="evidence" value="ECO:0007669"/>
    <property type="project" value="InterPro"/>
</dbReference>
<dbReference type="AlphaFoldDB" id="A0A218ZIB1"/>
<feature type="domain" description="XPG N-terminal" evidence="5">
    <location>
        <begin position="1"/>
        <end position="108"/>
    </location>
</feature>
<dbReference type="FunFam" id="3.40.50.1010:FF:000051">
    <property type="entry name" value="Rad2-like endonuclease, putative (AFU_orthologue AFUA_3G13260)"/>
    <property type="match status" value="1"/>
</dbReference>
<dbReference type="CDD" id="cd09870">
    <property type="entry name" value="PIN_YEN1"/>
    <property type="match status" value="1"/>
</dbReference>
<comment type="caution">
    <text evidence="6">The sequence shown here is derived from an EMBL/GenBank/DDBJ whole genome shotgun (WGS) entry which is preliminary data.</text>
</comment>
<feature type="compositionally biased region" description="Pro residues" evidence="3">
    <location>
        <begin position="666"/>
        <end position="675"/>
    </location>
</feature>
<dbReference type="PANTHER" id="PTHR11081:SF75">
    <property type="entry name" value="ENDONUCLEASE, PUTATIVE (AFU_ORTHOLOGUE AFUA_3G13260)-RELATED"/>
    <property type="match status" value="1"/>
</dbReference>
<dbReference type="SMART" id="SM00484">
    <property type="entry name" value="XPGI"/>
    <property type="match status" value="1"/>
</dbReference>
<feature type="compositionally biased region" description="Basic and acidic residues" evidence="3">
    <location>
        <begin position="835"/>
        <end position="848"/>
    </location>
</feature>
<dbReference type="InterPro" id="IPR036279">
    <property type="entry name" value="5-3_exonuclease_C_sf"/>
</dbReference>
<evidence type="ECO:0000256" key="3">
    <source>
        <dbReference type="SAM" id="MobiDB-lite"/>
    </source>
</evidence>
<feature type="domain" description="XPG-I" evidence="4">
    <location>
        <begin position="109"/>
        <end position="185"/>
    </location>
</feature>
<dbReference type="Pfam" id="PF18380">
    <property type="entry name" value="GEN1_C"/>
    <property type="match status" value="1"/>
</dbReference>
<dbReference type="SUPFAM" id="SSF47807">
    <property type="entry name" value="5' to 3' exonuclease, C-terminal subdomain"/>
    <property type="match status" value="1"/>
</dbReference>
<dbReference type="EMBL" id="MZNU01000006">
    <property type="protein sequence ID" value="OWP07400.1"/>
    <property type="molecule type" value="Genomic_DNA"/>
</dbReference>
<dbReference type="GO" id="GO:0006281">
    <property type="term" value="P:DNA repair"/>
    <property type="evidence" value="ECO:0007669"/>
    <property type="project" value="UniProtKB-ARBA"/>
</dbReference>
<dbReference type="InterPro" id="IPR006085">
    <property type="entry name" value="XPG_DNA_repair_N"/>
</dbReference>
<name>A0A218ZIB1_9HELO</name>
<dbReference type="PRINTS" id="PR00853">
    <property type="entry name" value="XPGRADSUPER"/>
</dbReference>
<keyword evidence="1" id="KW-0540">Nuclease</keyword>
<feature type="region of interest" description="Disordered" evidence="3">
    <location>
        <begin position="635"/>
        <end position="854"/>
    </location>
</feature>
<dbReference type="FunFam" id="3.40.50.1010:FF:000037">
    <property type="entry name" value="Rad2-like endonuclease, putative (AFU_orthologue AFUA_3G13260)"/>
    <property type="match status" value="1"/>
</dbReference>
<dbReference type="PANTHER" id="PTHR11081">
    <property type="entry name" value="FLAP ENDONUCLEASE FAMILY MEMBER"/>
    <property type="match status" value="1"/>
</dbReference>
<dbReference type="InterPro" id="IPR006086">
    <property type="entry name" value="XPG-I_dom"/>
</dbReference>
<evidence type="ECO:0000313" key="7">
    <source>
        <dbReference type="Proteomes" id="UP000242519"/>
    </source>
</evidence>
<dbReference type="InterPro" id="IPR006084">
    <property type="entry name" value="XPG/Rad2"/>
</dbReference>
<reference evidence="6 7" key="1">
    <citation type="submission" date="2017-04" db="EMBL/GenBank/DDBJ databases">
        <title>Draft genome sequence of Marssonina coronaria NL1: causal agent of apple blotch.</title>
        <authorList>
            <person name="Cheng Q."/>
        </authorList>
    </citation>
    <scope>NUCLEOTIDE SEQUENCE [LARGE SCALE GENOMIC DNA]</scope>
    <source>
        <strain evidence="6 7">NL1</strain>
    </source>
</reference>
<accession>A0A218ZIB1</accession>
<organism evidence="6 7">
    <name type="scientific">Diplocarpon coronariae</name>
    <dbReference type="NCBI Taxonomy" id="2795749"/>
    <lineage>
        <taxon>Eukaryota</taxon>
        <taxon>Fungi</taxon>
        <taxon>Dikarya</taxon>
        <taxon>Ascomycota</taxon>
        <taxon>Pezizomycotina</taxon>
        <taxon>Leotiomycetes</taxon>
        <taxon>Helotiales</taxon>
        <taxon>Drepanopezizaceae</taxon>
        <taxon>Diplocarpon</taxon>
    </lineage>
</organism>
<evidence type="ECO:0000259" key="5">
    <source>
        <dbReference type="SMART" id="SM00485"/>
    </source>
</evidence>
<dbReference type="SUPFAM" id="SSF88723">
    <property type="entry name" value="PIN domain-like"/>
    <property type="match status" value="1"/>
</dbReference>
<dbReference type="OrthoDB" id="2959108at2759"/>
<evidence type="ECO:0000256" key="1">
    <source>
        <dbReference type="ARBA" id="ARBA00022722"/>
    </source>
</evidence>
<dbReference type="InterPro" id="IPR041177">
    <property type="entry name" value="GEN1_C"/>
</dbReference>
<evidence type="ECO:0000259" key="4">
    <source>
        <dbReference type="SMART" id="SM00484"/>
    </source>
</evidence>